<evidence type="ECO:0000256" key="7">
    <source>
        <dbReference type="ARBA" id="ARBA00022989"/>
    </source>
</evidence>
<evidence type="ECO:0000256" key="5">
    <source>
        <dbReference type="ARBA" id="ARBA00022847"/>
    </source>
</evidence>
<keyword evidence="4 11" id="KW-0812">Transmembrane</keyword>
<evidence type="ECO:0000256" key="8">
    <source>
        <dbReference type="ARBA" id="ARBA00023136"/>
    </source>
</evidence>
<keyword evidence="6" id="KW-0029">Amino-acid transport</keyword>
<feature type="transmembrane region" description="Helical" evidence="11">
    <location>
        <begin position="35"/>
        <end position="54"/>
    </location>
</feature>
<feature type="transmembrane region" description="Helical" evidence="11">
    <location>
        <begin position="151"/>
        <end position="172"/>
    </location>
</feature>
<evidence type="ECO:0000313" key="13">
    <source>
        <dbReference type="EMBL" id="KAJ8759597.1"/>
    </source>
</evidence>
<keyword evidence="14" id="KW-1185">Reference proteome</keyword>
<evidence type="ECO:0000256" key="4">
    <source>
        <dbReference type="ARBA" id="ARBA00022692"/>
    </source>
</evidence>
<accession>A0AAV8SYN2</accession>
<dbReference type="EMBL" id="JAIWQS010000007">
    <property type="protein sequence ID" value="KAJ8759597.1"/>
    <property type="molecule type" value="Genomic_DNA"/>
</dbReference>
<dbReference type="AlphaFoldDB" id="A0AAV8SYN2"/>
<evidence type="ECO:0000313" key="14">
    <source>
        <dbReference type="Proteomes" id="UP001159364"/>
    </source>
</evidence>
<feature type="transmembrane region" description="Helical" evidence="11">
    <location>
        <begin position="308"/>
        <end position="327"/>
    </location>
</feature>
<evidence type="ECO:0000259" key="12">
    <source>
        <dbReference type="Pfam" id="PF01490"/>
    </source>
</evidence>
<keyword evidence="9" id="KW-0927">Auxin signaling pathway</keyword>
<evidence type="ECO:0000256" key="9">
    <source>
        <dbReference type="ARBA" id="ARBA00023294"/>
    </source>
</evidence>
<evidence type="ECO:0000256" key="1">
    <source>
        <dbReference type="ARBA" id="ARBA00004127"/>
    </source>
</evidence>
<dbReference type="GO" id="GO:0012505">
    <property type="term" value="C:endomembrane system"/>
    <property type="evidence" value="ECO:0007669"/>
    <property type="project" value="UniProtKB-SubCell"/>
</dbReference>
<feature type="transmembrane region" description="Helical" evidence="11">
    <location>
        <begin position="409"/>
        <end position="430"/>
    </location>
</feature>
<sequence>MEGTDRDDGVENNNRPVKVFDVEVPETAHQISTDSWVQVCVVLTSSISSTYILGYSGTIMVPLSWIGGTVGLIVATAFSLYANTLIAKIHELGGKRYIRYRDLGGFLYGRKGYMLIWTLQYIILFMFNVGSVILGGSALKATYSLFRDDHMLKLPYCIAITGFLCFVFAILVPHLSALRVWLGVSSVLTMIFTLVAVVYSIKDGVKAAERDYSIPGTSTSKIFTTIGGIANLFFPFNTGMIPEIQATIREPVVGNMIKALYVQFTVGVLPLFAVTLAGYWGYGSSTSTYLLSDISGPVWLKTTANVSALLQAVISFHIFASPVYEFLDTKHGIKGSALAIRNLAFRVAVRGGYVAVSTVVPAVLPFLGDFMSLTGAICTFPIAFVVPNHMYLVAKKKELTSLQKLWHRLNIWCFGLLSIVAAVAALRLIAVDSKTYHAFADL</sequence>
<feature type="transmembrane region" description="Helical" evidence="11">
    <location>
        <begin position="370"/>
        <end position="388"/>
    </location>
</feature>
<comment type="subcellular location">
    <subcellularLocation>
        <location evidence="1">Endomembrane system</location>
        <topology evidence="1">Multi-pass membrane protein</topology>
    </subcellularLocation>
</comment>
<dbReference type="GO" id="GO:0009734">
    <property type="term" value="P:auxin-activated signaling pathway"/>
    <property type="evidence" value="ECO:0007669"/>
    <property type="project" value="UniProtKB-KW"/>
</dbReference>
<feature type="transmembrane region" description="Helical" evidence="11">
    <location>
        <begin position="61"/>
        <end position="82"/>
    </location>
</feature>
<organism evidence="13 14">
    <name type="scientific">Erythroxylum novogranatense</name>
    <dbReference type="NCBI Taxonomy" id="1862640"/>
    <lineage>
        <taxon>Eukaryota</taxon>
        <taxon>Viridiplantae</taxon>
        <taxon>Streptophyta</taxon>
        <taxon>Embryophyta</taxon>
        <taxon>Tracheophyta</taxon>
        <taxon>Spermatophyta</taxon>
        <taxon>Magnoliopsida</taxon>
        <taxon>eudicotyledons</taxon>
        <taxon>Gunneridae</taxon>
        <taxon>Pentapetalae</taxon>
        <taxon>rosids</taxon>
        <taxon>fabids</taxon>
        <taxon>Malpighiales</taxon>
        <taxon>Erythroxylaceae</taxon>
        <taxon>Erythroxylum</taxon>
    </lineage>
</organism>
<keyword evidence="5" id="KW-0769">Symport</keyword>
<evidence type="ECO:0000256" key="11">
    <source>
        <dbReference type="SAM" id="Phobius"/>
    </source>
</evidence>
<dbReference type="PANTHER" id="PTHR48017">
    <property type="entry name" value="OS05G0424000 PROTEIN-RELATED"/>
    <property type="match status" value="1"/>
</dbReference>
<reference evidence="13 14" key="1">
    <citation type="submission" date="2021-09" db="EMBL/GenBank/DDBJ databases">
        <title>Genomic insights and catalytic innovation underlie evolution of tropane alkaloids biosynthesis.</title>
        <authorList>
            <person name="Wang Y.-J."/>
            <person name="Tian T."/>
            <person name="Huang J.-P."/>
            <person name="Huang S.-X."/>
        </authorList>
    </citation>
    <scope>NUCLEOTIDE SEQUENCE [LARGE SCALE GENOMIC DNA]</scope>
    <source>
        <strain evidence="13">KIB-2018</strain>
        <tissue evidence="13">Leaf</tissue>
    </source>
</reference>
<keyword evidence="8 11" id="KW-0472">Membrane</keyword>
<comment type="similarity">
    <text evidence="2">Belongs to the amino acid/polyamine transporter 2 family. Amino acid/auxin permease (AAAP) (TC 2.A.18.1) subfamily.</text>
</comment>
<comment type="function">
    <text evidence="10">Carrier protein involved in proton-driven auxin influx. Mediates the formation of auxin gradient from developing leaves (site of auxin biosynthesis) to tips by contributing to the loading of auxin in vascular tissues and facilitating acropetal (base to tip) auxin transport within inner tissues of the root apex, and basipetal (tip to base) auxin transport within outer tissues of the root apex. May be involved in lateral roots and nodules formation.</text>
</comment>
<feature type="transmembrane region" description="Helical" evidence="11">
    <location>
        <begin position="347"/>
        <end position="364"/>
    </location>
</feature>
<proteinExistence type="inferred from homology"/>
<feature type="domain" description="Amino acid transporter transmembrane" evidence="12">
    <location>
        <begin position="33"/>
        <end position="426"/>
    </location>
</feature>
<comment type="caution">
    <text evidence="13">The sequence shown here is derived from an EMBL/GenBank/DDBJ whole genome shotgun (WGS) entry which is preliminary data.</text>
</comment>
<dbReference type="Proteomes" id="UP001159364">
    <property type="component" value="Linkage Group LG07"/>
</dbReference>
<evidence type="ECO:0000256" key="2">
    <source>
        <dbReference type="ARBA" id="ARBA00005590"/>
    </source>
</evidence>
<keyword evidence="3" id="KW-0813">Transport</keyword>
<feature type="transmembrane region" description="Helical" evidence="11">
    <location>
        <begin position="259"/>
        <end position="282"/>
    </location>
</feature>
<keyword evidence="7 11" id="KW-1133">Transmembrane helix</keyword>
<dbReference type="GO" id="GO:0015293">
    <property type="term" value="F:symporter activity"/>
    <property type="evidence" value="ECO:0007669"/>
    <property type="project" value="UniProtKB-KW"/>
</dbReference>
<dbReference type="Pfam" id="PF01490">
    <property type="entry name" value="Aa_trans"/>
    <property type="match status" value="1"/>
</dbReference>
<evidence type="ECO:0000256" key="3">
    <source>
        <dbReference type="ARBA" id="ARBA00022448"/>
    </source>
</evidence>
<evidence type="ECO:0000256" key="6">
    <source>
        <dbReference type="ARBA" id="ARBA00022970"/>
    </source>
</evidence>
<feature type="transmembrane region" description="Helical" evidence="11">
    <location>
        <begin position="178"/>
        <end position="201"/>
    </location>
</feature>
<evidence type="ECO:0000256" key="10">
    <source>
        <dbReference type="ARBA" id="ARBA00045588"/>
    </source>
</evidence>
<feature type="transmembrane region" description="Helical" evidence="11">
    <location>
        <begin position="114"/>
        <end position="139"/>
    </location>
</feature>
<dbReference type="GO" id="GO:0006865">
    <property type="term" value="P:amino acid transport"/>
    <property type="evidence" value="ECO:0007669"/>
    <property type="project" value="UniProtKB-KW"/>
</dbReference>
<name>A0AAV8SYN2_9ROSI</name>
<dbReference type="InterPro" id="IPR013057">
    <property type="entry name" value="AA_transpt_TM"/>
</dbReference>
<protein>
    <recommendedName>
        <fullName evidence="12">Amino acid transporter transmembrane domain-containing protein</fullName>
    </recommendedName>
</protein>
<gene>
    <name evidence="13" type="ORF">K2173_008777</name>
</gene>